<accession>A0A811S0C2</accession>
<feature type="region of interest" description="Disordered" evidence="1">
    <location>
        <begin position="48"/>
        <end position="108"/>
    </location>
</feature>
<feature type="compositionally biased region" description="Basic residues" evidence="1">
    <location>
        <begin position="81"/>
        <end position="99"/>
    </location>
</feature>
<proteinExistence type="predicted"/>
<protein>
    <submittedName>
        <fullName evidence="2">Uncharacterized protein</fullName>
    </submittedName>
</protein>
<evidence type="ECO:0000256" key="1">
    <source>
        <dbReference type="SAM" id="MobiDB-lite"/>
    </source>
</evidence>
<evidence type="ECO:0000313" key="3">
    <source>
        <dbReference type="Proteomes" id="UP000604825"/>
    </source>
</evidence>
<comment type="caution">
    <text evidence="2">The sequence shown here is derived from an EMBL/GenBank/DDBJ whole genome shotgun (WGS) entry which is preliminary data.</text>
</comment>
<reference evidence="2" key="1">
    <citation type="submission" date="2020-10" db="EMBL/GenBank/DDBJ databases">
        <authorList>
            <person name="Han B."/>
            <person name="Lu T."/>
            <person name="Zhao Q."/>
            <person name="Huang X."/>
            <person name="Zhao Y."/>
        </authorList>
    </citation>
    <scope>NUCLEOTIDE SEQUENCE</scope>
</reference>
<keyword evidence="3" id="KW-1185">Reference proteome</keyword>
<dbReference type="EMBL" id="CAJGYO010000017">
    <property type="protein sequence ID" value="CAD6334534.1"/>
    <property type="molecule type" value="Genomic_DNA"/>
</dbReference>
<sequence length="108" mass="11349">MAWPPCSGTGGGDAQRHSSLFPTAAAAPKAERPSLYLSPITVVEGTVPFAHSAGGGQPEERWRQIRPPPASTATDLAPPTCHRRAAPARSRRPTRHRRPSGGVALGKP</sequence>
<feature type="region of interest" description="Disordered" evidence="1">
    <location>
        <begin position="1"/>
        <end position="31"/>
    </location>
</feature>
<dbReference type="Proteomes" id="UP000604825">
    <property type="component" value="Unassembled WGS sequence"/>
</dbReference>
<organism evidence="2 3">
    <name type="scientific">Miscanthus lutarioriparius</name>
    <dbReference type="NCBI Taxonomy" id="422564"/>
    <lineage>
        <taxon>Eukaryota</taxon>
        <taxon>Viridiplantae</taxon>
        <taxon>Streptophyta</taxon>
        <taxon>Embryophyta</taxon>
        <taxon>Tracheophyta</taxon>
        <taxon>Spermatophyta</taxon>
        <taxon>Magnoliopsida</taxon>
        <taxon>Liliopsida</taxon>
        <taxon>Poales</taxon>
        <taxon>Poaceae</taxon>
        <taxon>PACMAD clade</taxon>
        <taxon>Panicoideae</taxon>
        <taxon>Andropogonodae</taxon>
        <taxon>Andropogoneae</taxon>
        <taxon>Saccharinae</taxon>
        <taxon>Miscanthus</taxon>
    </lineage>
</organism>
<evidence type="ECO:0000313" key="2">
    <source>
        <dbReference type="EMBL" id="CAD6334534.1"/>
    </source>
</evidence>
<dbReference type="AlphaFoldDB" id="A0A811S0C2"/>
<name>A0A811S0C2_9POAL</name>
<gene>
    <name evidence="2" type="ORF">NCGR_LOCUS58632</name>
</gene>